<dbReference type="PANTHER" id="PTHR30486">
    <property type="entry name" value="TWITCHING MOTILITY PROTEIN PILT"/>
    <property type="match status" value="1"/>
</dbReference>
<dbReference type="RefSeq" id="WP_211429528.1">
    <property type="nucleotide sequence ID" value="NZ_CP072648.1"/>
</dbReference>
<sequence>MSYFDLPPIIERMLAVDEKISDLNFSVGRPPQVELNGKLVPVDIKGLRNLTPYQTEIIAMALLAGNSDAAEKLVQTGSVDLSYSLPSRTRFRVNIFSQRGTYSIVMRVIPTEVPTIESLGLPPQLGEISHLKNGIVLLTGPTGSGKSSTLAAILRKINEEKFYHIVTIEDPIEFLHTHKNCTINQRELGSDTPSFALALRAALRQAPKVILVGEMRDLETTEIALEAAETGHLVFSTLHTTDASKTVDRIIGIFPKNEEHVIRVRLAQAFRYIITQRLIPRADGKGRIAAVEILKSTPRTREYIEKGESEGKSLLDAMEDGSLDGMQHFDQVIERMIRQGIITQEDGVAFATNQNNLLLRLSGLGSSSDFAGAGGSEIQRIQKEQQGIRNPTLGGMRPVAPPVRTTTETPRPSMLDIIER</sequence>
<evidence type="ECO:0000256" key="1">
    <source>
        <dbReference type="ARBA" id="ARBA00006611"/>
    </source>
</evidence>
<organism evidence="4 5">
    <name type="scientific">Chloracidobacterium validum</name>
    <dbReference type="NCBI Taxonomy" id="2821543"/>
    <lineage>
        <taxon>Bacteria</taxon>
        <taxon>Pseudomonadati</taxon>
        <taxon>Acidobacteriota</taxon>
        <taxon>Terriglobia</taxon>
        <taxon>Terriglobales</taxon>
        <taxon>Acidobacteriaceae</taxon>
        <taxon>Chloracidobacterium</taxon>
    </lineage>
</organism>
<dbReference type="InterPro" id="IPR006321">
    <property type="entry name" value="PilT/PilU"/>
</dbReference>
<feature type="compositionally biased region" description="Low complexity" evidence="2">
    <location>
        <begin position="402"/>
        <end position="412"/>
    </location>
</feature>
<dbReference type="SUPFAM" id="SSF52540">
    <property type="entry name" value="P-loop containing nucleoside triphosphate hydrolases"/>
    <property type="match status" value="1"/>
</dbReference>
<comment type="similarity">
    <text evidence="1">Belongs to the GSP E family.</text>
</comment>
<dbReference type="InterPro" id="IPR003593">
    <property type="entry name" value="AAA+_ATPase"/>
</dbReference>
<dbReference type="PANTHER" id="PTHR30486:SF16">
    <property type="entry name" value="TWITCHING MOTILITY PROTEIN PILT"/>
    <property type="match status" value="1"/>
</dbReference>
<dbReference type="Gene3D" id="3.30.450.90">
    <property type="match status" value="1"/>
</dbReference>
<protein>
    <submittedName>
        <fullName evidence="4">PilT/PilU family type 4a pilus ATPase</fullName>
    </submittedName>
</protein>
<name>A0ABX8B9M3_9BACT</name>
<evidence type="ECO:0000313" key="4">
    <source>
        <dbReference type="EMBL" id="QUW03638.1"/>
    </source>
</evidence>
<proteinExistence type="inferred from homology"/>
<feature type="domain" description="AAA+ ATPase" evidence="3">
    <location>
        <begin position="132"/>
        <end position="257"/>
    </location>
</feature>
<dbReference type="InterPro" id="IPR001482">
    <property type="entry name" value="T2SS/T4SS_dom"/>
</dbReference>
<dbReference type="EMBL" id="CP072648">
    <property type="protein sequence ID" value="QUW03638.1"/>
    <property type="molecule type" value="Genomic_DNA"/>
</dbReference>
<keyword evidence="5" id="KW-1185">Reference proteome</keyword>
<feature type="region of interest" description="Disordered" evidence="2">
    <location>
        <begin position="389"/>
        <end position="420"/>
    </location>
</feature>
<dbReference type="InterPro" id="IPR050921">
    <property type="entry name" value="T4SS_GSP_E_ATPase"/>
</dbReference>
<dbReference type="SMART" id="SM00382">
    <property type="entry name" value="AAA"/>
    <property type="match status" value="1"/>
</dbReference>
<dbReference type="NCBIfam" id="TIGR01420">
    <property type="entry name" value="pilT_fam"/>
    <property type="match status" value="1"/>
</dbReference>
<dbReference type="CDD" id="cd01131">
    <property type="entry name" value="PilT"/>
    <property type="match status" value="1"/>
</dbReference>
<evidence type="ECO:0000256" key="2">
    <source>
        <dbReference type="SAM" id="MobiDB-lite"/>
    </source>
</evidence>
<reference evidence="4 5" key="1">
    <citation type="submission" date="2021-03" db="EMBL/GenBank/DDBJ databases">
        <title>Genomic and phenotypic characterization of Chloracidobacterium isolates provides evidence for multiple species.</title>
        <authorList>
            <person name="Saini M.K."/>
            <person name="Costas A.M.G."/>
            <person name="Tank M."/>
            <person name="Bryant D.A."/>
        </authorList>
    </citation>
    <scope>NUCLEOTIDE SEQUENCE [LARGE SCALE GENOMIC DNA]</scope>
    <source>
        <strain evidence="4 5">BV2-C</strain>
    </source>
</reference>
<evidence type="ECO:0000259" key="3">
    <source>
        <dbReference type="SMART" id="SM00382"/>
    </source>
</evidence>
<dbReference type="Gene3D" id="3.40.50.300">
    <property type="entry name" value="P-loop containing nucleotide triphosphate hydrolases"/>
    <property type="match status" value="1"/>
</dbReference>
<evidence type="ECO:0000313" key="5">
    <source>
        <dbReference type="Proteomes" id="UP000676506"/>
    </source>
</evidence>
<gene>
    <name evidence="4" type="ORF">J8C06_04165</name>
</gene>
<accession>A0ABX8B9M3</accession>
<dbReference type="InterPro" id="IPR027417">
    <property type="entry name" value="P-loop_NTPase"/>
</dbReference>
<dbReference type="Proteomes" id="UP000676506">
    <property type="component" value="Chromosome 1"/>
</dbReference>
<dbReference type="Pfam" id="PF00437">
    <property type="entry name" value="T2SSE"/>
    <property type="match status" value="1"/>
</dbReference>